<feature type="modified residue" description="N6-(pyridoxal phosphate)lysine" evidence="8">
    <location>
        <position position="207"/>
    </location>
</feature>
<evidence type="ECO:0000313" key="10">
    <source>
        <dbReference type="EMBL" id="KAK7863820.1"/>
    </source>
</evidence>
<dbReference type="InterPro" id="IPR015422">
    <property type="entry name" value="PyrdxlP-dep_Trfase_small"/>
</dbReference>
<dbReference type="EC" id="4.4.1.1" evidence="4"/>
<dbReference type="GO" id="GO:0005737">
    <property type="term" value="C:cytoplasm"/>
    <property type="evidence" value="ECO:0007669"/>
    <property type="project" value="TreeGrafter"/>
</dbReference>
<dbReference type="CDD" id="cd00614">
    <property type="entry name" value="CGS_like"/>
    <property type="match status" value="1"/>
</dbReference>
<evidence type="ECO:0000256" key="7">
    <source>
        <dbReference type="ARBA" id="ARBA00029853"/>
    </source>
</evidence>
<comment type="cofactor">
    <cofactor evidence="1 9">
        <name>pyridoxal 5'-phosphate</name>
        <dbReference type="ChEBI" id="CHEBI:597326"/>
    </cofactor>
</comment>
<dbReference type="InterPro" id="IPR015424">
    <property type="entry name" value="PyrdxlP-dep_Trfase"/>
</dbReference>
<keyword evidence="5 8" id="KW-0663">Pyridoxal phosphate</keyword>
<evidence type="ECO:0000313" key="11">
    <source>
        <dbReference type="Proteomes" id="UP001378592"/>
    </source>
</evidence>
<dbReference type="SUPFAM" id="SSF53383">
    <property type="entry name" value="PLP-dependent transferases"/>
    <property type="match status" value="1"/>
</dbReference>
<comment type="pathway">
    <text evidence="2">Amino-acid biosynthesis; L-cysteine biosynthesis; L-cysteine from L-homocysteine and L-serine: step 2/2.</text>
</comment>
<dbReference type="FunFam" id="3.90.1150.10:FF:000008">
    <property type="entry name" value="Cystathionine gamma-synthase"/>
    <property type="match status" value="1"/>
</dbReference>
<dbReference type="Pfam" id="PF01053">
    <property type="entry name" value="Cys_Met_Meta_PP"/>
    <property type="match status" value="1"/>
</dbReference>
<dbReference type="EMBL" id="JAZDUA010000218">
    <property type="protein sequence ID" value="KAK7863820.1"/>
    <property type="molecule type" value="Genomic_DNA"/>
</dbReference>
<keyword evidence="11" id="KW-1185">Reference proteome</keyword>
<dbReference type="Gene3D" id="3.90.1150.10">
    <property type="entry name" value="Aspartate Aminotransferase, domain 1"/>
    <property type="match status" value="1"/>
</dbReference>
<dbReference type="InterPro" id="IPR000277">
    <property type="entry name" value="Cys/Met-Metab_PyrdxlP-dep_enz"/>
</dbReference>
<protein>
    <recommendedName>
        <fullName evidence="4">cystathionine gamma-lyase</fullName>
        <ecNumber evidence="4">4.4.1.1</ecNumber>
    </recommendedName>
    <alternativeName>
        <fullName evidence="7">Gamma-cystathionase</fullName>
    </alternativeName>
</protein>
<evidence type="ECO:0000256" key="2">
    <source>
        <dbReference type="ARBA" id="ARBA00005038"/>
    </source>
</evidence>
<keyword evidence="6" id="KW-0198">Cysteine biosynthesis</keyword>
<name>A0AAN9Z6S9_9ORTH</name>
<comment type="caution">
    <text evidence="10">The sequence shown here is derived from an EMBL/GenBank/DDBJ whole genome shotgun (WGS) entry which is preliminary data.</text>
</comment>
<evidence type="ECO:0000256" key="9">
    <source>
        <dbReference type="RuleBase" id="RU362118"/>
    </source>
</evidence>
<dbReference type="PANTHER" id="PTHR11808">
    <property type="entry name" value="TRANS-SULFURATION ENZYME FAMILY MEMBER"/>
    <property type="match status" value="1"/>
</dbReference>
<dbReference type="AlphaFoldDB" id="A0AAN9Z6S9"/>
<gene>
    <name evidence="10" type="ORF">R5R35_003309</name>
</gene>
<evidence type="ECO:0000256" key="8">
    <source>
        <dbReference type="PIRSR" id="PIRSR001434-2"/>
    </source>
</evidence>
<dbReference type="Gene3D" id="3.40.640.10">
    <property type="entry name" value="Type I PLP-dependent aspartate aminotransferase-like (Major domain)"/>
    <property type="match status" value="1"/>
</dbReference>
<accession>A0AAN9Z6S9</accession>
<evidence type="ECO:0000256" key="3">
    <source>
        <dbReference type="ARBA" id="ARBA00009077"/>
    </source>
</evidence>
<dbReference type="GO" id="GO:0019343">
    <property type="term" value="P:cysteine biosynthetic process via cystathionine"/>
    <property type="evidence" value="ECO:0007669"/>
    <property type="project" value="TreeGrafter"/>
</dbReference>
<dbReference type="PIRSF" id="PIRSF001434">
    <property type="entry name" value="CGS"/>
    <property type="match status" value="1"/>
</dbReference>
<evidence type="ECO:0000256" key="5">
    <source>
        <dbReference type="ARBA" id="ARBA00022898"/>
    </source>
</evidence>
<dbReference type="FunFam" id="3.40.640.10:FF:000009">
    <property type="entry name" value="Cystathionine gamma-synthase homolog"/>
    <property type="match status" value="1"/>
</dbReference>
<evidence type="ECO:0000256" key="4">
    <source>
        <dbReference type="ARBA" id="ARBA00012085"/>
    </source>
</evidence>
<evidence type="ECO:0000256" key="1">
    <source>
        <dbReference type="ARBA" id="ARBA00001933"/>
    </source>
</evidence>
<dbReference type="InterPro" id="IPR015421">
    <property type="entry name" value="PyrdxlP-dep_Trfase_major"/>
</dbReference>
<dbReference type="PANTHER" id="PTHR11808:SF15">
    <property type="entry name" value="CYSTATHIONINE GAMMA-LYASE"/>
    <property type="match status" value="1"/>
</dbReference>
<dbReference type="GO" id="GO:0030170">
    <property type="term" value="F:pyridoxal phosphate binding"/>
    <property type="evidence" value="ECO:0007669"/>
    <property type="project" value="InterPro"/>
</dbReference>
<dbReference type="Proteomes" id="UP001378592">
    <property type="component" value="Unassembled WGS sequence"/>
</dbReference>
<dbReference type="GO" id="GO:0004123">
    <property type="term" value="F:cystathionine gamma-lyase activity"/>
    <property type="evidence" value="ECO:0007669"/>
    <property type="project" value="TreeGrafter"/>
</dbReference>
<organism evidence="10 11">
    <name type="scientific">Gryllus longicercus</name>
    <dbReference type="NCBI Taxonomy" id="2509291"/>
    <lineage>
        <taxon>Eukaryota</taxon>
        <taxon>Metazoa</taxon>
        <taxon>Ecdysozoa</taxon>
        <taxon>Arthropoda</taxon>
        <taxon>Hexapoda</taxon>
        <taxon>Insecta</taxon>
        <taxon>Pterygota</taxon>
        <taxon>Neoptera</taxon>
        <taxon>Polyneoptera</taxon>
        <taxon>Orthoptera</taxon>
        <taxon>Ensifera</taxon>
        <taxon>Gryllidea</taxon>
        <taxon>Grylloidea</taxon>
        <taxon>Gryllidae</taxon>
        <taxon>Gryllinae</taxon>
        <taxon>Gryllus</taxon>
    </lineage>
</organism>
<proteinExistence type="inferred from homology"/>
<sequence length="398" mass="44031">MSREGYLKQEPGFATRAIHSGYKAEQESTWAVVPSISLSTTFKQESPGQHKGFVYGRSGNPSRSMLEKCLATLDNAKYGLCFSSGLGATTAVLKLLKPGDHIVALDDLYGGTYRLLTQIAEPMDIRTTFVDGCDPMNVENAITKDTKLVWLETPTNPLLKIIDITKVCELVHRHKNVIVVVDNTFLSAYFQRPLNLGADITMYSLTKYMNGHTDCVMGSISTNNEQIYEKLKFVQKATGIVPSPFDCFLVFRSLKTLSLRMEQHMKNSLAVGQFLETHPLVEKVIHPGLPSHPQHSLLKKQCYGYSGMVTFYLKGGLEESKTFLSSLKIITLAESLGGYESVAQLPSYMAHASVPPEERARIGITDNLIRVSVGLESVEDLIADIDQAFQAVNALQNK</sequence>
<comment type="similarity">
    <text evidence="3 9">Belongs to the trans-sulfuration enzymes family.</text>
</comment>
<evidence type="ECO:0000256" key="6">
    <source>
        <dbReference type="ARBA" id="ARBA00023192"/>
    </source>
</evidence>
<reference evidence="10 11" key="1">
    <citation type="submission" date="2024-03" db="EMBL/GenBank/DDBJ databases">
        <title>The genome assembly and annotation of the cricket Gryllus longicercus Weissman &amp; Gray.</title>
        <authorList>
            <person name="Szrajer S."/>
            <person name="Gray D."/>
            <person name="Ylla G."/>
        </authorList>
    </citation>
    <scope>NUCLEOTIDE SEQUENCE [LARGE SCALE GENOMIC DNA]</scope>
    <source>
        <strain evidence="10">DAG 2021-001</strain>
        <tissue evidence="10">Whole body minus gut</tissue>
    </source>
</reference>
<dbReference type="GO" id="GO:0019346">
    <property type="term" value="P:transsulfuration"/>
    <property type="evidence" value="ECO:0007669"/>
    <property type="project" value="InterPro"/>
</dbReference>
<keyword evidence="6" id="KW-0028">Amino-acid biosynthesis</keyword>